<dbReference type="EMBL" id="NBYO01000001">
    <property type="protein sequence ID" value="OXT02975.1"/>
    <property type="molecule type" value="Genomic_DNA"/>
</dbReference>
<feature type="binding site" evidence="11">
    <location>
        <position position="61"/>
    </location>
    <ligand>
        <name>substrate</name>
    </ligand>
</feature>
<evidence type="ECO:0000256" key="5">
    <source>
        <dbReference type="ARBA" id="ARBA00022679"/>
    </source>
</evidence>
<keyword evidence="6 11" id="KW-0547">Nucleotide-binding</keyword>
<comment type="subunit">
    <text evidence="11">Monomer.</text>
</comment>
<dbReference type="GO" id="GO:0005829">
    <property type="term" value="C:cytosol"/>
    <property type="evidence" value="ECO:0007669"/>
    <property type="project" value="TreeGrafter"/>
</dbReference>
<dbReference type="HAMAP" id="MF_00109">
    <property type="entry name" value="Shikimate_kinase"/>
    <property type="match status" value="1"/>
</dbReference>
<protein>
    <recommendedName>
        <fullName evidence="3 11">Shikimate kinase</fullName>
        <shortName evidence="11">SK</shortName>
        <ecNumber evidence="3 11">2.7.1.71</ecNumber>
    </recommendedName>
</protein>
<dbReference type="AlphaFoldDB" id="A0A231V468"/>
<dbReference type="EC" id="2.7.1.71" evidence="3 11"/>
<sequence>MTTQSQPNEASPAAQAEAARQAILKGLDGRHIVLVGLMGAGKTAMGRVIASRLGLPFVDSDDEIETASTMAIADLFESYGESEFRDLERRVIARLLGEQQRVVSLGGGAFINDETRAAIGAGGFSIWIDADLDLLFARVSRKPGRPLLQNPDPRGTLARLMDERYPIYAQANLRVCSEDLPRDAMAAKMIEAMAGHFSETKESTHEPE</sequence>
<feature type="binding site" evidence="11">
    <location>
        <position position="145"/>
    </location>
    <ligand>
        <name>ATP</name>
        <dbReference type="ChEBI" id="CHEBI:30616"/>
    </ligand>
</feature>
<dbReference type="CDD" id="cd00464">
    <property type="entry name" value="SK"/>
    <property type="match status" value="1"/>
</dbReference>
<feature type="binding site" evidence="11">
    <location>
        <position position="43"/>
    </location>
    <ligand>
        <name>Mg(2+)</name>
        <dbReference type="ChEBI" id="CHEBI:18420"/>
    </ligand>
</feature>
<dbReference type="InterPro" id="IPR000623">
    <property type="entry name" value="Shikimate_kinase/TSH1"/>
</dbReference>
<gene>
    <name evidence="11" type="primary">aroK</name>
    <name evidence="12" type="ORF">B7H23_07175</name>
</gene>
<feature type="binding site" evidence="11">
    <location>
        <begin position="39"/>
        <end position="44"/>
    </location>
    <ligand>
        <name>ATP</name>
        <dbReference type="ChEBI" id="CHEBI:30616"/>
    </ligand>
</feature>
<dbReference type="PANTHER" id="PTHR21087:SF16">
    <property type="entry name" value="SHIKIMATE KINASE 1, CHLOROPLASTIC"/>
    <property type="match status" value="1"/>
</dbReference>
<evidence type="ECO:0000256" key="7">
    <source>
        <dbReference type="ARBA" id="ARBA00022777"/>
    </source>
</evidence>
<keyword evidence="11" id="KW-0479">Metal-binding</keyword>
<organism evidence="12 13">
    <name type="scientific">Notoacmeibacter marinus</name>
    <dbReference type="NCBI Taxonomy" id="1876515"/>
    <lineage>
        <taxon>Bacteria</taxon>
        <taxon>Pseudomonadati</taxon>
        <taxon>Pseudomonadota</taxon>
        <taxon>Alphaproteobacteria</taxon>
        <taxon>Hyphomicrobiales</taxon>
        <taxon>Notoacmeibacteraceae</taxon>
        <taxon>Notoacmeibacter</taxon>
    </lineage>
</organism>
<reference evidence="13" key="1">
    <citation type="journal article" date="2017" name="Int. J. Syst. Evol. Microbiol.">
        <title>Notoacmeibacter marinus gen. nov., sp. nov., isolated from the gut of a limpet and proposal of Notoacmeibacteraceae fam. nov. in the order Rhizobiales of the class Alphaproteobacteria.</title>
        <authorList>
            <person name="Huang Z."/>
            <person name="Guo F."/>
            <person name="Lai Q."/>
        </authorList>
    </citation>
    <scope>NUCLEOTIDE SEQUENCE [LARGE SCALE GENOMIC DNA]</scope>
    <source>
        <strain evidence="13">XMTR2A4</strain>
    </source>
</reference>
<keyword evidence="4 11" id="KW-0028">Amino-acid biosynthesis</keyword>
<dbReference type="GO" id="GO:0004765">
    <property type="term" value="F:shikimate kinase activity"/>
    <property type="evidence" value="ECO:0007669"/>
    <property type="project" value="UniProtKB-UniRule"/>
</dbReference>
<keyword evidence="13" id="KW-1185">Reference proteome</keyword>
<dbReference type="GO" id="GO:0009073">
    <property type="term" value="P:aromatic amino acid family biosynthetic process"/>
    <property type="evidence" value="ECO:0007669"/>
    <property type="project" value="UniProtKB-KW"/>
</dbReference>
<evidence type="ECO:0000256" key="2">
    <source>
        <dbReference type="ARBA" id="ARBA00006997"/>
    </source>
</evidence>
<comment type="cofactor">
    <cofactor evidence="11">
        <name>Mg(2+)</name>
        <dbReference type="ChEBI" id="CHEBI:18420"/>
    </cofactor>
    <text evidence="11">Binds 1 Mg(2+) ion per subunit.</text>
</comment>
<dbReference type="InterPro" id="IPR027417">
    <property type="entry name" value="P-loop_NTPase"/>
</dbReference>
<accession>A0A231V468</accession>
<evidence type="ECO:0000256" key="6">
    <source>
        <dbReference type="ARBA" id="ARBA00022741"/>
    </source>
</evidence>
<keyword evidence="11" id="KW-0963">Cytoplasm</keyword>
<dbReference type="InterPro" id="IPR023000">
    <property type="entry name" value="Shikimate_kinase_CS"/>
</dbReference>
<comment type="caution">
    <text evidence="11">Lacks conserved residue(s) required for the propagation of feature annotation.</text>
</comment>
<evidence type="ECO:0000313" key="12">
    <source>
        <dbReference type="EMBL" id="OXT02975.1"/>
    </source>
</evidence>
<dbReference type="PANTHER" id="PTHR21087">
    <property type="entry name" value="SHIKIMATE KINASE"/>
    <property type="match status" value="1"/>
</dbReference>
<keyword evidence="5 11" id="KW-0808">Transferase</keyword>
<evidence type="ECO:0000256" key="3">
    <source>
        <dbReference type="ARBA" id="ARBA00012154"/>
    </source>
</evidence>
<evidence type="ECO:0000256" key="10">
    <source>
        <dbReference type="ARBA" id="ARBA00048567"/>
    </source>
</evidence>
<dbReference type="NCBIfam" id="NF010552">
    <property type="entry name" value="PRK13946.1"/>
    <property type="match status" value="1"/>
</dbReference>
<evidence type="ECO:0000256" key="8">
    <source>
        <dbReference type="ARBA" id="ARBA00022840"/>
    </source>
</evidence>
<dbReference type="UniPathway" id="UPA00053">
    <property type="reaction ID" value="UER00088"/>
</dbReference>
<proteinExistence type="inferred from homology"/>
<dbReference type="PRINTS" id="PR01100">
    <property type="entry name" value="SHIKIMTKNASE"/>
</dbReference>
<evidence type="ECO:0000313" key="13">
    <source>
        <dbReference type="Proteomes" id="UP000215405"/>
    </source>
</evidence>
<feature type="binding site" evidence="11">
    <location>
        <position position="107"/>
    </location>
    <ligand>
        <name>substrate</name>
    </ligand>
</feature>
<dbReference type="GO" id="GO:0009423">
    <property type="term" value="P:chorismate biosynthetic process"/>
    <property type="evidence" value="ECO:0007669"/>
    <property type="project" value="UniProtKB-UniRule"/>
</dbReference>
<name>A0A231V468_9HYPH</name>
<dbReference type="GO" id="GO:0005524">
    <property type="term" value="F:ATP binding"/>
    <property type="evidence" value="ECO:0007669"/>
    <property type="project" value="UniProtKB-UniRule"/>
</dbReference>
<evidence type="ECO:0000256" key="9">
    <source>
        <dbReference type="ARBA" id="ARBA00023141"/>
    </source>
</evidence>
<dbReference type="GO" id="GO:0000287">
    <property type="term" value="F:magnesium ion binding"/>
    <property type="evidence" value="ECO:0007669"/>
    <property type="project" value="UniProtKB-UniRule"/>
</dbReference>
<evidence type="ECO:0000256" key="1">
    <source>
        <dbReference type="ARBA" id="ARBA00004842"/>
    </source>
</evidence>
<comment type="similarity">
    <text evidence="2 11">Belongs to the shikimate kinase family.</text>
</comment>
<dbReference type="PROSITE" id="PS01128">
    <property type="entry name" value="SHIKIMATE_KINASE"/>
    <property type="match status" value="1"/>
</dbReference>
<comment type="pathway">
    <text evidence="1 11">Metabolic intermediate biosynthesis; chorismate biosynthesis; chorismate from D-erythrose 4-phosphate and phosphoenolpyruvate: step 5/7.</text>
</comment>
<comment type="caution">
    <text evidence="12">The sequence shown here is derived from an EMBL/GenBank/DDBJ whole genome shotgun (WGS) entry which is preliminary data.</text>
</comment>
<comment type="function">
    <text evidence="11">Catalyzes the specific phosphorylation of the 3-hydroxyl group of shikimic acid using ATP as a cosubstrate.</text>
</comment>
<keyword evidence="7 11" id="KW-0418">Kinase</keyword>
<comment type="catalytic activity">
    <reaction evidence="10 11">
        <text>shikimate + ATP = 3-phosphoshikimate + ADP + H(+)</text>
        <dbReference type="Rhea" id="RHEA:13121"/>
        <dbReference type="ChEBI" id="CHEBI:15378"/>
        <dbReference type="ChEBI" id="CHEBI:30616"/>
        <dbReference type="ChEBI" id="CHEBI:36208"/>
        <dbReference type="ChEBI" id="CHEBI:145989"/>
        <dbReference type="ChEBI" id="CHEBI:456216"/>
        <dbReference type="EC" id="2.7.1.71"/>
    </reaction>
</comment>
<feature type="binding site" evidence="11">
    <location>
        <position position="164"/>
    </location>
    <ligand>
        <name>substrate</name>
    </ligand>
</feature>
<keyword evidence="9 11" id="KW-0057">Aromatic amino acid biosynthesis</keyword>
<keyword evidence="8 11" id="KW-0067">ATP-binding</keyword>
<dbReference type="Proteomes" id="UP000215405">
    <property type="component" value="Unassembled WGS sequence"/>
</dbReference>
<feature type="binding site" evidence="11">
    <location>
        <position position="85"/>
    </location>
    <ligand>
        <name>substrate</name>
    </ligand>
</feature>
<dbReference type="InterPro" id="IPR031322">
    <property type="entry name" value="Shikimate/glucono_kinase"/>
</dbReference>
<evidence type="ECO:0000256" key="4">
    <source>
        <dbReference type="ARBA" id="ARBA00022605"/>
    </source>
</evidence>
<dbReference type="SUPFAM" id="SSF52540">
    <property type="entry name" value="P-loop containing nucleoside triphosphate hydrolases"/>
    <property type="match status" value="1"/>
</dbReference>
<dbReference type="Pfam" id="PF01202">
    <property type="entry name" value="SKI"/>
    <property type="match status" value="1"/>
</dbReference>
<keyword evidence="11" id="KW-0460">Magnesium</keyword>
<dbReference type="Gene3D" id="3.40.50.300">
    <property type="entry name" value="P-loop containing nucleotide triphosphate hydrolases"/>
    <property type="match status" value="1"/>
</dbReference>
<dbReference type="GO" id="GO:0008652">
    <property type="term" value="P:amino acid biosynthetic process"/>
    <property type="evidence" value="ECO:0007669"/>
    <property type="project" value="UniProtKB-KW"/>
</dbReference>
<comment type="subcellular location">
    <subcellularLocation>
        <location evidence="11">Cytoplasm</location>
    </subcellularLocation>
</comment>
<dbReference type="RefSeq" id="WP_094076938.1">
    <property type="nucleotide sequence ID" value="NZ_NBYO01000001.1"/>
</dbReference>
<evidence type="ECO:0000256" key="11">
    <source>
        <dbReference type="HAMAP-Rule" id="MF_00109"/>
    </source>
</evidence>